<dbReference type="Proteomes" id="UP000734823">
    <property type="component" value="Unassembled WGS sequence"/>
</dbReference>
<dbReference type="RefSeq" id="WP_187223555.1">
    <property type="nucleotide sequence ID" value="NZ_JABVED010000016.1"/>
</dbReference>
<protein>
    <recommendedName>
        <fullName evidence="4">Mce-associated membrane protein</fullName>
    </recommendedName>
</protein>
<evidence type="ECO:0000313" key="3">
    <source>
        <dbReference type="Proteomes" id="UP000734823"/>
    </source>
</evidence>
<proteinExistence type="predicted"/>
<evidence type="ECO:0000256" key="1">
    <source>
        <dbReference type="SAM" id="MobiDB-lite"/>
    </source>
</evidence>
<gene>
    <name evidence="2" type="ORF">GPZ80_25245</name>
</gene>
<evidence type="ECO:0000313" key="2">
    <source>
        <dbReference type="EMBL" id="MBC6450470.1"/>
    </source>
</evidence>
<accession>A0ABR7LCS0</accession>
<comment type="caution">
    <text evidence="2">The sequence shown here is derived from an EMBL/GenBank/DDBJ whole genome shotgun (WGS) entry which is preliminary data.</text>
</comment>
<feature type="compositionally biased region" description="Low complexity" evidence="1">
    <location>
        <begin position="81"/>
        <end position="105"/>
    </location>
</feature>
<dbReference type="EMBL" id="JABVED010000016">
    <property type="protein sequence ID" value="MBC6450470.1"/>
    <property type="molecule type" value="Genomic_DNA"/>
</dbReference>
<keyword evidence="3" id="KW-1185">Reference proteome</keyword>
<feature type="compositionally biased region" description="Polar residues" evidence="1">
    <location>
        <begin position="57"/>
        <end position="70"/>
    </location>
</feature>
<sequence length="205" mass="21774">MPIRTNRGRAAVYRKLWGWPMRSPRHLAMTAVIAAVLITGLGIVIPKLGGKNGLPASASTTSGRPGSATTYLGRPPQPGVTSAPTSLPTRLPSPTQQPSSAPASPEALDTAIAWAEAWVFHPAGTTTERWLDRLRPHTTEEYLLGKLSTVEPANVPANAVTGRAEVKNSSVGAVEVEVPTDNGTLHITVIKTDKGWRVSEHKRVG</sequence>
<evidence type="ECO:0008006" key="4">
    <source>
        <dbReference type="Google" id="ProtNLM"/>
    </source>
</evidence>
<feature type="region of interest" description="Disordered" evidence="1">
    <location>
        <begin position="55"/>
        <end position="106"/>
    </location>
</feature>
<name>A0ABR7LCS0_9PSEU</name>
<organism evidence="2 3">
    <name type="scientific">Actinokineospora xionganensis</name>
    <dbReference type="NCBI Taxonomy" id="2684470"/>
    <lineage>
        <taxon>Bacteria</taxon>
        <taxon>Bacillati</taxon>
        <taxon>Actinomycetota</taxon>
        <taxon>Actinomycetes</taxon>
        <taxon>Pseudonocardiales</taxon>
        <taxon>Pseudonocardiaceae</taxon>
        <taxon>Actinokineospora</taxon>
    </lineage>
</organism>
<reference evidence="2 3" key="1">
    <citation type="submission" date="2020-06" db="EMBL/GenBank/DDBJ databases">
        <title>Actinokineospora xiongansis sp. nov., isolated from soil of Baiyangdian.</title>
        <authorList>
            <person name="Zhang X."/>
        </authorList>
    </citation>
    <scope>NUCLEOTIDE SEQUENCE [LARGE SCALE GENOMIC DNA]</scope>
    <source>
        <strain evidence="2 3">HBU206404</strain>
    </source>
</reference>